<accession>H1PWC7</accession>
<evidence type="ECO:0008006" key="3">
    <source>
        <dbReference type="Google" id="ProtNLM"/>
    </source>
</evidence>
<dbReference type="PATRIC" id="fig|457404.5.peg.2436"/>
<proteinExistence type="predicted"/>
<dbReference type="HOGENOM" id="CLU_1666866_0_0_0"/>
<evidence type="ECO:0000313" key="1">
    <source>
        <dbReference type="EMBL" id="EHO79458.1"/>
    </source>
</evidence>
<sequence>MITELGNELKKIIEELTASDILPVYTEDDDEATERAPKVFHGFLAPEDAETLIPAICIRTILSKNSLEERRLLTKITIAIFNKDSMEGYEILYSMLEKIMNYIIEKGIIGEKFEVLPEAEWQIPEEQLYPYWIGEIRFSILMAKKYRTDLTNWLNGEEEK</sequence>
<dbReference type="AlphaFoldDB" id="H1PWC7"/>
<keyword evidence="2" id="KW-1185">Reference proteome</keyword>
<gene>
    <name evidence="1" type="ORF">HMPREF0402_02720</name>
</gene>
<dbReference type="RefSeq" id="WP_008698502.1">
    <property type="nucleotide sequence ID" value="NZ_KE161009.1"/>
</dbReference>
<dbReference type="BioCyc" id="FSP457404-HMP:GTSQ-2746-MONOMER"/>
<name>H1PWC7_9FUSO</name>
<comment type="caution">
    <text evidence="1">The sequence shown here is derived from an EMBL/GenBank/DDBJ whole genome shotgun (WGS) entry which is preliminary data.</text>
</comment>
<dbReference type="EMBL" id="AGWJ02000022">
    <property type="protein sequence ID" value="EHO79458.1"/>
    <property type="molecule type" value="Genomic_DNA"/>
</dbReference>
<reference evidence="1 2" key="1">
    <citation type="submission" date="2012-07" db="EMBL/GenBank/DDBJ databases">
        <title>The Genome Sequence of Fusobacterium ulcerans 12_1B.</title>
        <authorList>
            <consortium name="The Broad Institute Genome Sequencing Platform"/>
            <person name="Earl A."/>
            <person name="Ward D."/>
            <person name="Feldgarden M."/>
            <person name="Gevers D."/>
            <person name="Strauss J."/>
            <person name="Ambrose C.E."/>
            <person name="Allen-Vercoe E."/>
            <person name="Walker B."/>
            <person name="Young S.K."/>
            <person name="Zeng Q."/>
            <person name="Gargeya S."/>
            <person name="Fitzgerald M."/>
            <person name="Haas B."/>
            <person name="Abouelleil A."/>
            <person name="Alvarado L."/>
            <person name="Arachchi H.M."/>
            <person name="Berlin A.M."/>
            <person name="Chapman S.B."/>
            <person name="Goldberg J."/>
            <person name="Griggs A."/>
            <person name="Gujja S."/>
            <person name="Hansen M."/>
            <person name="Howarth C."/>
            <person name="Imamovic A."/>
            <person name="Larimer J."/>
            <person name="McCowen C."/>
            <person name="Montmayeur A."/>
            <person name="Murphy C."/>
            <person name="Neiman D."/>
            <person name="Pearson M."/>
            <person name="Priest M."/>
            <person name="Roberts A."/>
            <person name="Saif S."/>
            <person name="Shea T."/>
            <person name="Sisk P."/>
            <person name="Sykes S."/>
            <person name="Wortman J."/>
            <person name="Nusbaum C."/>
            <person name="Birren B."/>
        </authorList>
    </citation>
    <scope>NUCLEOTIDE SEQUENCE [LARGE SCALE GENOMIC DNA]</scope>
    <source>
        <strain evidence="1 2">12_1B</strain>
    </source>
</reference>
<dbReference type="Proteomes" id="UP000003233">
    <property type="component" value="Unassembled WGS sequence"/>
</dbReference>
<evidence type="ECO:0000313" key="2">
    <source>
        <dbReference type="Proteomes" id="UP000003233"/>
    </source>
</evidence>
<organism evidence="1 2">
    <name type="scientific">Fusobacterium ulcerans 12-1B</name>
    <dbReference type="NCBI Taxonomy" id="457404"/>
    <lineage>
        <taxon>Bacteria</taxon>
        <taxon>Fusobacteriati</taxon>
        <taxon>Fusobacteriota</taxon>
        <taxon>Fusobacteriia</taxon>
        <taxon>Fusobacteriales</taxon>
        <taxon>Fusobacteriaceae</taxon>
        <taxon>Fusobacterium</taxon>
    </lineage>
</organism>
<protein>
    <recommendedName>
        <fullName evidence="3">Gp37 protein</fullName>
    </recommendedName>
</protein>